<name>A0AAD7GH01_MYCRO</name>
<sequence>MFQCLRVMVVLTQHPSTLNDSQTGFASKCNCNVRFNCVANFNSWGQHVQDLQQVDHEKWMKSMDNKQQSMHPNLLLVRQAGFEPTFLYIPGDICEGGGCKNQSDNTGLEVALAAQLKSKGLERELPTKSLTTRWTINCHPRSGGRLSSDG</sequence>
<proteinExistence type="predicted"/>
<dbReference type="EMBL" id="JARKIE010000065">
    <property type="protein sequence ID" value="KAJ7690425.1"/>
    <property type="molecule type" value="Genomic_DNA"/>
</dbReference>
<comment type="caution">
    <text evidence="1">The sequence shown here is derived from an EMBL/GenBank/DDBJ whole genome shotgun (WGS) entry which is preliminary data.</text>
</comment>
<evidence type="ECO:0000313" key="2">
    <source>
        <dbReference type="Proteomes" id="UP001221757"/>
    </source>
</evidence>
<reference evidence="1" key="1">
    <citation type="submission" date="2023-03" db="EMBL/GenBank/DDBJ databases">
        <title>Massive genome expansion in bonnet fungi (Mycena s.s.) driven by repeated elements and novel gene families across ecological guilds.</title>
        <authorList>
            <consortium name="Lawrence Berkeley National Laboratory"/>
            <person name="Harder C.B."/>
            <person name="Miyauchi S."/>
            <person name="Viragh M."/>
            <person name="Kuo A."/>
            <person name="Thoen E."/>
            <person name="Andreopoulos B."/>
            <person name="Lu D."/>
            <person name="Skrede I."/>
            <person name="Drula E."/>
            <person name="Henrissat B."/>
            <person name="Morin E."/>
            <person name="Kohler A."/>
            <person name="Barry K."/>
            <person name="LaButti K."/>
            <person name="Morin E."/>
            <person name="Salamov A."/>
            <person name="Lipzen A."/>
            <person name="Mereny Z."/>
            <person name="Hegedus B."/>
            <person name="Baldrian P."/>
            <person name="Stursova M."/>
            <person name="Weitz H."/>
            <person name="Taylor A."/>
            <person name="Grigoriev I.V."/>
            <person name="Nagy L.G."/>
            <person name="Martin F."/>
            <person name="Kauserud H."/>
        </authorList>
    </citation>
    <scope>NUCLEOTIDE SEQUENCE</scope>
    <source>
        <strain evidence="1">CBHHK067</strain>
    </source>
</reference>
<accession>A0AAD7GH01</accession>
<dbReference type="Proteomes" id="UP001221757">
    <property type="component" value="Unassembled WGS sequence"/>
</dbReference>
<gene>
    <name evidence="1" type="ORF">B0H17DRAFT_1134444</name>
</gene>
<dbReference type="AlphaFoldDB" id="A0AAD7GH01"/>
<evidence type="ECO:0000313" key="1">
    <source>
        <dbReference type="EMBL" id="KAJ7690425.1"/>
    </source>
</evidence>
<organism evidence="1 2">
    <name type="scientific">Mycena rosella</name>
    <name type="common">Pink bonnet</name>
    <name type="synonym">Agaricus rosellus</name>
    <dbReference type="NCBI Taxonomy" id="1033263"/>
    <lineage>
        <taxon>Eukaryota</taxon>
        <taxon>Fungi</taxon>
        <taxon>Dikarya</taxon>
        <taxon>Basidiomycota</taxon>
        <taxon>Agaricomycotina</taxon>
        <taxon>Agaricomycetes</taxon>
        <taxon>Agaricomycetidae</taxon>
        <taxon>Agaricales</taxon>
        <taxon>Marasmiineae</taxon>
        <taxon>Mycenaceae</taxon>
        <taxon>Mycena</taxon>
    </lineage>
</organism>
<keyword evidence="2" id="KW-1185">Reference proteome</keyword>
<protein>
    <submittedName>
        <fullName evidence="1">Uncharacterized protein</fullName>
    </submittedName>
</protein>